<evidence type="ECO:0000256" key="3">
    <source>
        <dbReference type="ARBA" id="ARBA00022801"/>
    </source>
</evidence>
<organism evidence="6 7">
    <name type="scientific">Babesia divergens</name>
    <dbReference type="NCBI Taxonomy" id="32595"/>
    <lineage>
        <taxon>Eukaryota</taxon>
        <taxon>Sar</taxon>
        <taxon>Alveolata</taxon>
        <taxon>Apicomplexa</taxon>
        <taxon>Aconoidasida</taxon>
        <taxon>Piroplasmida</taxon>
        <taxon>Babesiidae</taxon>
        <taxon>Babesia</taxon>
    </lineage>
</organism>
<dbReference type="AlphaFoldDB" id="A0AAD9LEE0"/>
<sequence length="369" mass="41548">MSKVTPVLYVGDFYTSHRLFDDEHNLPLTSQSPDHQDSSYQIKGVISACFDVPEWCCRSAGCFLKDATYENDAFNELRKSPYFDQSYIDLHVDCISRNGGKEGSSVSGKDAGSTYVVHAVIPAEDGPNECLFRAFAFTYDFVEAVQALEHGSTYIHCMMGMSRSCTLVSSYLMKKRKEAFTAVIKQLKNVHPIASPSAGFICQLILYRKHGFEIKSNKQFCLEYRKLLHNIDLHKLEDYESLDVERCAENEDGAVYSCMKCRQTLFYGYNILRHENAEKATAGSREPCSSVFVEPMDWMTGVDTQTGKIVCKNARCCAKLGSYCWYGRRCSCGHLQVPAFQIQLSKVDKLITESSLGGKAPVRNEDLLL</sequence>
<feature type="domain" description="Tyrosine specific protein phosphatases" evidence="5">
    <location>
        <begin position="139"/>
        <end position="192"/>
    </location>
</feature>
<dbReference type="Pfam" id="PF00782">
    <property type="entry name" value="DSPc"/>
    <property type="match status" value="1"/>
</dbReference>
<dbReference type="GO" id="GO:0004725">
    <property type="term" value="F:protein tyrosine phosphatase activity"/>
    <property type="evidence" value="ECO:0007669"/>
    <property type="project" value="UniProtKB-EC"/>
</dbReference>
<dbReference type="InterPro" id="IPR020422">
    <property type="entry name" value="TYR_PHOSPHATASE_DUAL_dom"/>
</dbReference>
<dbReference type="InterPro" id="IPR000340">
    <property type="entry name" value="Dual-sp_phosphatase_cat-dom"/>
</dbReference>
<keyword evidence="4" id="KW-0904">Protein phosphatase</keyword>
<dbReference type="PANTHER" id="PTHR45848:SF4">
    <property type="entry name" value="DUAL SPECIFICITY PROTEIN PHOSPHATASE 12"/>
    <property type="match status" value="1"/>
</dbReference>
<gene>
    <name evidence="6" type="ORF">X943_002579</name>
</gene>
<dbReference type="SMART" id="SM00195">
    <property type="entry name" value="DSPc"/>
    <property type="match status" value="1"/>
</dbReference>
<protein>
    <recommendedName>
        <fullName evidence="2">protein-tyrosine-phosphatase</fullName>
        <ecNumber evidence="2">3.1.3.48</ecNumber>
    </recommendedName>
</protein>
<comment type="similarity">
    <text evidence="1">Belongs to the protein-tyrosine phosphatase family. Non-receptor class dual specificity subfamily.</text>
</comment>
<reference evidence="6" key="2">
    <citation type="submission" date="2021-05" db="EMBL/GenBank/DDBJ databases">
        <authorList>
            <person name="Pain A."/>
        </authorList>
    </citation>
    <scope>NUCLEOTIDE SEQUENCE</scope>
    <source>
        <strain evidence="6">1802A</strain>
    </source>
</reference>
<dbReference type="PANTHER" id="PTHR45848">
    <property type="entry name" value="DUAL SPECIFICITY PROTEIN PHOSPHATASE 12 FAMILY MEMBER"/>
    <property type="match status" value="1"/>
</dbReference>
<dbReference type="CDD" id="cd14498">
    <property type="entry name" value="DSP"/>
    <property type="match status" value="1"/>
</dbReference>
<proteinExistence type="inferred from homology"/>
<dbReference type="EC" id="3.1.3.48" evidence="2"/>
<evidence type="ECO:0000259" key="5">
    <source>
        <dbReference type="PROSITE" id="PS50056"/>
    </source>
</evidence>
<dbReference type="SUPFAM" id="SSF52799">
    <property type="entry name" value="(Phosphotyrosine protein) phosphatases II"/>
    <property type="match status" value="1"/>
</dbReference>
<evidence type="ECO:0000256" key="2">
    <source>
        <dbReference type="ARBA" id="ARBA00013064"/>
    </source>
</evidence>
<dbReference type="Gene3D" id="3.90.190.10">
    <property type="entry name" value="Protein tyrosine phosphatase superfamily"/>
    <property type="match status" value="1"/>
</dbReference>
<evidence type="ECO:0000256" key="1">
    <source>
        <dbReference type="ARBA" id="ARBA00008601"/>
    </source>
</evidence>
<dbReference type="PROSITE" id="PS50056">
    <property type="entry name" value="TYR_PHOSPHATASE_2"/>
    <property type="match status" value="1"/>
</dbReference>
<reference evidence="6" key="1">
    <citation type="journal article" date="2014" name="Nucleic Acids Res.">
        <title>The evolutionary dynamics of variant antigen genes in Babesia reveal a history of genomic innovation underlying host-parasite interaction.</title>
        <authorList>
            <person name="Jackson A.P."/>
            <person name="Otto T.D."/>
            <person name="Darby A."/>
            <person name="Ramaprasad A."/>
            <person name="Xia D."/>
            <person name="Echaide I.E."/>
            <person name="Farber M."/>
            <person name="Gahlot S."/>
            <person name="Gamble J."/>
            <person name="Gupta D."/>
            <person name="Gupta Y."/>
            <person name="Jackson L."/>
            <person name="Malandrin L."/>
            <person name="Malas T.B."/>
            <person name="Moussa E."/>
            <person name="Nair M."/>
            <person name="Reid A.J."/>
            <person name="Sanders M."/>
            <person name="Sharma J."/>
            <person name="Tracey A."/>
            <person name="Quail M.A."/>
            <person name="Weir W."/>
            <person name="Wastling J.M."/>
            <person name="Hall N."/>
            <person name="Willadsen P."/>
            <person name="Lingelbach K."/>
            <person name="Shiels B."/>
            <person name="Tait A."/>
            <person name="Berriman M."/>
            <person name="Allred D.R."/>
            <person name="Pain A."/>
        </authorList>
    </citation>
    <scope>NUCLEOTIDE SEQUENCE</scope>
    <source>
        <strain evidence="6">1802A</strain>
    </source>
</reference>
<dbReference type="EMBL" id="JAHBMH010000073">
    <property type="protein sequence ID" value="KAK1933186.1"/>
    <property type="molecule type" value="Genomic_DNA"/>
</dbReference>
<name>A0AAD9LEE0_BABDI</name>
<dbReference type="InterPro" id="IPR000387">
    <property type="entry name" value="Tyr_Pase_dom"/>
</dbReference>
<evidence type="ECO:0000256" key="4">
    <source>
        <dbReference type="ARBA" id="ARBA00022912"/>
    </source>
</evidence>
<keyword evidence="7" id="KW-1185">Reference proteome</keyword>
<dbReference type="GO" id="GO:0008138">
    <property type="term" value="F:protein tyrosine/serine/threonine phosphatase activity"/>
    <property type="evidence" value="ECO:0007669"/>
    <property type="project" value="TreeGrafter"/>
</dbReference>
<keyword evidence="3" id="KW-0378">Hydrolase</keyword>
<dbReference type="InterPro" id="IPR029021">
    <property type="entry name" value="Prot-tyrosine_phosphatase-like"/>
</dbReference>
<evidence type="ECO:0000313" key="7">
    <source>
        <dbReference type="Proteomes" id="UP001195914"/>
    </source>
</evidence>
<accession>A0AAD9LEE0</accession>
<evidence type="ECO:0000313" key="6">
    <source>
        <dbReference type="EMBL" id="KAK1933186.1"/>
    </source>
</evidence>
<dbReference type="Proteomes" id="UP001195914">
    <property type="component" value="Unassembled WGS sequence"/>
</dbReference>
<comment type="caution">
    <text evidence="6">The sequence shown here is derived from an EMBL/GenBank/DDBJ whole genome shotgun (WGS) entry which is preliminary data.</text>
</comment>